<gene>
    <name evidence="2" type="ORF">FB45DRAFT_918187</name>
</gene>
<accession>A0AAD7BQV9</accession>
<evidence type="ECO:0000313" key="3">
    <source>
        <dbReference type="Proteomes" id="UP001221142"/>
    </source>
</evidence>
<reference evidence="2" key="1">
    <citation type="submission" date="2023-03" db="EMBL/GenBank/DDBJ databases">
        <title>Massive genome expansion in bonnet fungi (Mycena s.s.) driven by repeated elements and novel gene families across ecological guilds.</title>
        <authorList>
            <consortium name="Lawrence Berkeley National Laboratory"/>
            <person name="Harder C.B."/>
            <person name="Miyauchi S."/>
            <person name="Viragh M."/>
            <person name="Kuo A."/>
            <person name="Thoen E."/>
            <person name="Andreopoulos B."/>
            <person name="Lu D."/>
            <person name="Skrede I."/>
            <person name="Drula E."/>
            <person name="Henrissat B."/>
            <person name="Morin E."/>
            <person name="Kohler A."/>
            <person name="Barry K."/>
            <person name="LaButti K."/>
            <person name="Morin E."/>
            <person name="Salamov A."/>
            <person name="Lipzen A."/>
            <person name="Mereny Z."/>
            <person name="Hegedus B."/>
            <person name="Baldrian P."/>
            <person name="Stursova M."/>
            <person name="Weitz H."/>
            <person name="Taylor A."/>
            <person name="Grigoriev I.V."/>
            <person name="Nagy L.G."/>
            <person name="Martin F."/>
            <person name="Kauserud H."/>
        </authorList>
    </citation>
    <scope>NUCLEOTIDE SEQUENCE</scope>
    <source>
        <strain evidence="2">9284</strain>
    </source>
</reference>
<evidence type="ECO:0000313" key="2">
    <source>
        <dbReference type="EMBL" id="KAJ7628399.1"/>
    </source>
</evidence>
<evidence type="ECO:0008006" key="4">
    <source>
        <dbReference type="Google" id="ProtNLM"/>
    </source>
</evidence>
<evidence type="ECO:0000256" key="1">
    <source>
        <dbReference type="SAM" id="MobiDB-lite"/>
    </source>
</evidence>
<dbReference type="Proteomes" id="UP001221142">
    <property type="component" value="Unassembled WGS sequence"/>
</dbReference>
<protein>
    <recommendedName>
        <fullName evidence="4">Arrestin-like N-terminal domain-containing protein</fullName>
    </recommendedName>
</protein>
<organism evidence="2 3">
    <name type="scientific">Roridomyces roridus</name>
    <dbReference type="NCBI Taxonomy" id="1738132"/>
    <lineage>
        <taxon>Eukaryota</taxon>
        <taxon>Fungi</taxon>
        <taxon>Dikarya</taxon>
        <taxon>Basidiomycota</taxon>
        <taxon>Agaricomycotina</taxon>
        <taxon>Agaricomycetes</taxon>
        <taxon>Agaricomycetidae</taxon>
        <taxon>Agaricales</taxon>
        <taxon>Marasmiineae</taxon>
        <taxon>Mycenaceae</taxon>
        <taxon>Roridomyces</taxon>
    </lineage>
</organism>
<sequence>MVEPTHEPPSYDGYGFESLVVSSNAASDLPAYTRRPTPPPPTAAAVPQEPREFSYEIKTRSGTPWAKMTIQGNQRLTGKVVPTMLEGDKLKGRVTLSLASAETIQAVCVLIKGSIVDANASGPVTQTPFLQLKHTLWSASEGDPNGSAGAPKVKLKGEYEWPLSISLPAALQKAGKTYSLPHTFLDRIAAFSVRYTAELRVVRGKLRMDDKVMCVFGYFSMCQPDPPSLLRQLAYQENSPLLGPEADPEGWLTQEFSCKGIVFSSRMINVKCTFSLATPLCYTRSASIPCSMMLESQDLQALDLIASPAACIVYLERVMHDDTEGVADVHEPCGQAVFWPSTEGAATDSASSRRHLMGEIHLKISLQPSSAVPSFSVNYSVVVFPFQAPAFKPLETTPIFRQPVQIVTRYAAGPRQRVYSTPSYENRNAVVDYYYYSMVLQNRTIGRRRG</sequence>
<dbReference type="AlphaFoldDB" id="A0AAD7BQV9"/>
<dbReference type="InterPro" id="IPR014752">
    <property type="entry name" value="Arrestin-like_C"/>
</dbReference>
<proteinExistence type="predicted"/>
<name>A0AAD7BQV9_9AGAR</name>
<dbReference type="Gene3D" id="2.60.40.640">
    <property type="match status" value="1"/>
</dbReference>
<dbReference type="EMBL" id="JARKIF010000010">
    <property type="protein sequence ID" value="KAJ7628399.1"/>
    <property type="molecule type" value="Genomic_DNA"/>
</dbReference>
<keyword evidence="3" id="KW-1185">Reference proteome</keyword>
<feature type="region of interest" description="Disordered" evidence="1">
    <location>
        <begin position="27"/>
        <end position="49"/>
    </location>
</feature>
<comment type="caution">
    <text evidence="2">The sequence shown here is derived from an EMBL/GenBank/DDBJ whole genome shotgun (WGS) entry which is preliminary data.</text>
</comment>